<feature type="compositionally biased region" description="Polar residues" evidence="6">
    <location>
        <begin position="47"/>
        <end position="60"/>
    </location>
</feature>
<dbReference type="InterPro" id="IPR058606">
    <property type="entry name" value="HTH_Cic_C"/>
</dbReference>
<reference evidence="8" key="1">
    <citation type="submission" date="2015-11" db="EMBL/GenBank/DDBJ databases">
        <title>De novo transcriptome assembly of four potential Pierce s Disease insect vectors from Arizona vineyards.</title>
        <authorList>
            <person name="Tassone E.E."/>
        </authorList>
    </citation>
    <scope>NUCLEOTIDE SEQUENCE</scope>
</reference>
<dbReference type="PANTHER" id="PTHR13059:SF13">
    <property type="entry name" value="PROTEIN CAPICUA HOMOLOG"/>
    <property type="match status" value="1"/>
</dbReference>
<evidence type="ECO:0000256" key="3">
    <source>
        <dbReference type="ARBA" id="ARBA00023125"/>
    </source>
</evidence>
<feature type="compositionally biased region" description="Basic and acidic residues" evidence="6">
    <location>
        <begin position="448"/>
        <end position="457"/>
    </location>
</feature>
<proteinExistence type="predicted"/>
<keyword evidence="1" id="KW-0597">Phosphoprotein</keyword>
<feature type="region of interest" description="Disordered" evidence="6">
    <location>
        <begin position="590"/>
        <end position="613"/>
    </location>
</feature>
<keyword evidence="5" id="KW-0539">Nucleus</keyword>
<dbReference type="AlphaFoldDB" id="A0A1B6LVJ8"/>
<sequence length="710" mass="77441">ESQSETEPLIENKAFPQQRFSPVSGVKATGEITCRPKPIKARLPSGSLESGTTFQHTPTSGESVTVLSSYPYHSPLNPAGVCAFQPTGGAFKTMPISPKVVKSEQYPTVSSTSTSTVNWTVASAPLMDDWTKTSTGAIRNGTTQPTRHPSSVVHTTVRVSSAQMKPPPVLTTAVLQSQPGRNMGPITQTLLQSHSGNVTAVKSTPIFTNATILQPSLAKNVATSGSSLLMPKTLPILQTSTSKAPVSHSYQQPVTVTFLNSLDSGQLLNTLLFKPIGRVESSNNPAPGETAVQYVVHNGRIQNVYVPAQTGFQIPISDVSGRQISVQQATPIKLVSQPHASTVIVSKHNSVLKREEDRPKNQYCESVTVNGDIEKRNNQYYQELVKETETTVEQMALVEQPSEQDQVVTFKMEEERQTFVLAPTPAQLGKAPLQRRQSMAVPVSSGSQEDHQQHNPHSEMMTHSGVTEEEHGSIPESPSTKRSFFKKNVEDGMDRVLEQVNFEKKFSSLPEFKPEECQSPSAISVPSSPHVFNAQQFRKKQHPQHRLNVEEESTPEISLSATPKSAKLVGSTFFGPDFNIEAFKGSTVDLDSLDASSPRTPKTPGSRDPDKGHRRILEQRRQLVMQLFHEQGFFPSTQATTAFQSCHVDIFPNKTSLQLKIREVRQKLMANQSAHTPMSGNALTSPIDSTASTPGVSSMLHSVIPVSSSS</sequence>
<evidence type="ECO:0000256" key="5">
    <source>
        <dbReference type="ARBA" id="ARBA00023242"/>
    </source>
</evidence>
<keyword evidence="3" id="KW-0238">DNA-binding</keyword>
<keyword evidence="2" id="KW-0805">Transcription regulation</keyword>
<dbReference type="PANTHER" id="PTHR13059">
    <property type="entry name" value="HMG-BOX TRANSCRIPTION FACTOR BBX"/>
    <property type="match status" value="1"/>
</dbReference>
<gene>
    <name evidence="8" type="ORF">g.49844</name>
</gene>
<name>A0A1B6LVJ8_9HEMI</name>
<feature type="region of interest" description="Disordered" evidence="6">
    <location>
        <begin position="673"/>
        <end position="696"/>
    </location>
</feature>
<evidence type="ECO:0000313" key="8">
    <source>
        <dbReference type="EMBL" id="JAT27697.1"/>
    </source>
</evidence>
<evidence type="ECO:0000256" key="6">
    <source>
        <dbReference type="SAM" id="MobiDB-lite"/>
    </source>
</evidence>
<evidence type="ECO:0000256" key="4">
    <source>
        <dbReference type="ARBA" id="ARBA00023163"/>
    </source>
</evidence>
<evidence type="ECO:0000256" key="2">
    <source>
        <dbReference type="ARBA" id="ARBA00023015"/>
    </source>
</evidence>
<dbReference type="GO" id="GO:0000981">
    <property type="term" value="F:DNA-binding transcription factor activity, RNA polymerase II-specific"/>
    <property type="evidence" value="ECO:0007669"/>
    <property type="project" value="TreeGrafter"/>
</dbReference>
<feature type="domain" description="Protein capicua homolog-like C-terminal tri-helical" evidence="7">
    <location>
        <begin position="615"/>
        <end position="669"/>
    </location>
</feature>
<dbReference type="InterPro" id="IPR052412">
    <property type="entry name" value="CC-Dev_Transcription_Reg"/>
</dbReference>
<dbReference type="GO" id="GO:0005634">
    <property type="term" value="C:nucleus"/>
    <property type="evidence" value="ECO:0007669"/>
    <property type="project" value="TreeGrafter"/>
</dbReference>
<evidence type="ECO:0000259" key="7">
    <source>
        <dbReference type="Pfam" id="PF25981"/>
    </source>
</evidence>
<feature type="region of interest" description="Disordered" evidence="6">
    <location>
        <begin position="1"/>
        <end position="60"/>
    </location>
</feature>
<dbReference type="Pfam" id="PF25981">
    <property type="entry name" value="HTH_Cic_C"/>
    <property type="match status" value="1"/>
</dbReference>
<dbReference type="GO" id="GO:0000977">
    <property type="term" value="F:RNA polymerase II transcription regulatory region sequence-specific DNA binding"/>
    <property type="evidence" value="ECO:0007669"/>
    <property type="project" value="TreeGrafter"/>
</dbReference>
<keyword evidence="4" id="KW-0804">Transcription</keyword>
<feature type="region of interest" description="Disordered" evidence="6">
    <location>
        <begin position="440"/>
        <end position="481"/>
    </location>
</feature>
<accession>A0A1B6LVJ8</accession>
<feature type="non-terminal residue" evidence="8">
    <location>
        <position position="1"/>
    </location>
</feature>
<evidence type="ECO:0000256" key="1">
    <source>
        <dbReference type="ARBA" id="ARBA00022553"/>
    </source>
</evidence>
<organism evidence="8">
    <name type="scientific">Graphocephala atropunctata</name>
    <dbReference type="NCBI Taxonomy" id="36148"/>
    <lineage>
        <taxon>Eukaryota</taxon>
        <taxon>Metazoa</taxon>
        <taxon>Ecdysozoa</taxon>
        <taxon>Arthropoda</taxon>
        <taxon>Hexapoda</taxon>
        <taxon>Insecta</taxon>
        <taxon>Pterygota</taxon>
        <taxon>Neoptera</taxon>
        <taxon>Paraneoptera</taxon>
        <taxon>Hemiptera</taxon>
        <taxon>Auchenorrhyncha</taxon>
        <taxon>Membracoidea</taxon>
        <taxon>Cicadellidae</taxon>
        <taxon>Cicadellinae</taxon>
        <taxon>Cicadellini</taxon>
        <taxon>Graphocephala</taxon>
    </lineage>
</organism>
<protein>
    <recommendedName>
        <fullName evidence="7">Protein capicua homolog-like C-terminal tri-helical domain-containing protein</fullName>
    </recommendedName>
</protein>
<dbReference type="EMBL" id="GEBQ01012280">
    <property type="protein sequence ID" value="JAT27697.1"/>
    <property type="molecule type" value="Transcribed_RNA"/>
</dbReference>